<name>A0A7S1WLY1_ALECA</name>
<gene>
    <name evidence="2" type="ORF">ACAT0790_LOCUS52670</name>
</gene>
<protein>
    <submittedName>
        <fullName evidence="2">Uncharacterized protein</fullName>
    </submittedName>
</protein>
<dbReference type="EMBL" id="HBGE01088453">
    <property type="protein sequence ID" value="CAD9175901.1"/>
    <property type="molecule type" value="Transcribed_RNA"/>
</dbReference>
<evidence type="ECO:0000256" key="1">
    <source>
        <dbReference type="SAM" id="MobiDB-lite"/>
    </source>
</evidence>
<accession>A0A7S1WLY1</accession>
<feature type="compositionally biased region" description="Polar residues" evidence="1">
    <location>
        <begin position="43"/>
        <end position="55"/>
    </location>
</feature>
<dbReference type="AlphaFoldDB" id="A0A7S1WLY1"/>
<organism evidence="2">
    <name type="scientific">Alexandrium catenella</name>
    <name type="common">Red tide dinoflagellate</name>
    <name type="synonym">Gonyaulax catenella</name>
    <dbReference type="NCBI Taxonomy" id="2925"/>
    <lineage>
        <taxon>Eukaryota</taxon>
        <taxon>Sar</taxon>
        <taxon>Alveolata</taxon>
        <taxon>Dinophyceae</taxon>
        <taxon>Gonyaulacales</taxon>
        <taxon>Pyrocystaceae</taxon>
        <taxon>Alexandrium</taxon>
    </lineage>
</organism>
<reference evidence="2" key="1">
    <citation type="submission" date="2021-01" db="EMBL/GenBank/DDBJ databases">
        <authorList>
            <person name="Corre E."/>
            <person name="Pelletier E."/>
            <person name="Niang G."/>
            <person name="Scheremetjew M."/>
            <person name="Finn R."/>
            <person name="Kale V."/>
            <person name="Holt S."/>
            <person name="Cochrane G."/>
            <person name="Meng A."/>
            <person name="Brown T."/>
            <person name="Cohen L."/>
        </authorList>
    </citation>
    <scope>NUCLEOTIDE SEQUENCE</scope>
    <source>
        <strain evidence="2">OF101</strain>
    </source>
</reference>
<proteinExistence type="predicted"/>
<evidence type="ECO:0000313" key="2">
    <source>
        <dbReference type="EMBL" id="CAD9175901.1"/>
    </source>
</evidence>
<feature type="region of interest" description="Disordered" evidence="1">
    <location>
        <begin position="40"/>
        <end position="70"/>
    </location>
</feature>
<sequence length="135" mass="14704">MIDLLIKDLDKEMTEAETEEKDGQADYETLMADSAAKRVADSKSLSGKESATADLQQDLESHKDAKASSTNELAATLRFISSLHAECDWLLQYFDVRKEARASEIDALGKAKAVLSGSDYALLQTGNRGSLRGFA</sequence>